<protein>
    <submittedName>
        <fullName evidence="4">Uncharacterized protein</fullName>
    </submittedName>
</protein>
<dbReference type="AlphaFoldDB" id="A0A9D4RFD4"/>
<gene>
    <name evidence="4" type="ORF">DPMN_029540</name>
</gene>
<reference evidence="4" key="2">
    <citation type="submission" date="2020-11" db="EMBL/GenBank/DDBJ databases">
        <authorList>
            <person name="McCartney M.A."/>
            <person name="Auch B."/>
            <person name="Kono T."/>
            <person name="Mallez S."/>
            <person name="Becker A."/>
            <person name="Gohl D.M."/>
            <person name="Silverstein K.A.T."/>
            <person name="Koren S."/>
            <person name="Bechman K.B."/>
            <person name="Herman A."/>
            <person name="Abrahante J.E."/>
            <person name="Garbe J."/>
        </authorList>
    </citation>
    <scope>NUCLEOTIDE SEQUENCE</scope>
    <source>
        <strain evidence="4">Duluth1</strain>
        <tissue evidence="4">Whole animal</tissue>
    </source>
</reference>
<name>A0A9D4RFD4_DREPO</name>
<evidence type="ECO:0000256" key="1">
    <source>
        <dbReference type="SAM" id="MobiDB-lite"/>
    </source>
</evidence>
<feature type="region of interest" description="Disordered" evidence="1">
    <location>
        <begin position="181"/>
        <end position="220"/>
    </location>
</feature>
<organism evidence="4 5">
    <name type="scientific">Dreissena polymorpha</name>
    <name type="common">Zebra mussel</name>
    <name type="synonym">Mytilus polymorpha</name>
    <dbReference type="NCBI Taxonomy" id="45954"/>
    <lineage>
        <taxon>Eukaryota</taxon>
        <taxon>Metazoa</taxon>
        <taxon>Spiralia</taxon>
        <taxon>Lophotrochozoa</taxon>
        <taxon>Mollusca</taxon>
        <taxon>Bivalvia</taxon>
        <taxon>Autobranchia</taxon>
        <taxon>Heteroconchia</taxon>
        <taxon>Euheterodonta</taxon>
        <taxon>Imparidentia</taxon>
        <taxon>Neoheterodontei</taxon>
        <taxon>Myida</taxon>
        <taxon>Dreissenoidea</taxon>
        <taxon>Dreissenidae</taxon>
        <taxon>Dreissena</taxon>
    </lineage>
</organism>
<proteinExistence type="predicted"/>
<keyword evidence="2" id="KW-0812">Transmembrane</keyword>
<evidence type="ECO:0000256" key="3">
    <source>
        <dbReference type="SAM" id="SignalP"/>
    </source>
</evidence>
<dbReference type="SUPFAM" id="SSF48726">
    <property type="entry name" value="Immunoglobulin"/>
    <property type="match status" value="1"/>
</dbReference>
<comment type="caution">
    <text evidence="4">The sequence shown here is derived from an EMBL/GenBank/DDBJ whole genome shotgun (WGS) entry which is preliminary data.</text>
</comment>
<dbReference type="EMBL" id="JAIWYP010000002">
    <property type="protein sequence ID" value="KAH3866476.1"/>
    <property type="molecule type" value="Genomic_DNA"/>
</dbReference>
<feature type="transmembrane region" description="Helical" evidence="2">
    <location>
        <begin position="145"/>
        <end position="167"/>
    </location>
</feature>
<keyword evidence="2" id="KW-1133">Transmembrane helix</keyword>
<reference evidence="4" key="1">
    <citation type="journal article" date="2019" name="bioRxiv">
        <title>The Genome of the Zebra Mussel, Dreissena polymorpha: A Resource for Invasive Species Research.</title>
        <authorList>
            <person name="McCartney M.A."/>
            <person name="Auch B."/>
            <person name="Kono T."/>
            <person name="Mallez S."/>
            <person name="Zhang Y."/>
            <person name="Obille A."/>
            <person name="Becker A."/>
            <person name="Abrahante J.E."/>
            <person name="Garbe J."/>
            <person name="Badalamenti J.P."/>
            <person name="Herman A."/>
            <person name="Mangelson H."/>
            <person name="Liachko I."/>
            <person name="Sullivan S."/>
            <person name="Sone E.D."/>
            <person name="Koren S."/>
            <person name="Silverstein K.A.T."/>
            <person name="Beckman K.B."/>
            <person name="Gohl D.M."/>
        </authorList>
    </citation>
    <scope>NUCLEOTIDE SEQUENCE</scope>
    <source>
        <strain evidence="4">Duluth1</strain>
        <tissue evidence="4">Whole animal</tissue>
    </source>
</reference>
<keyword evidence="2" id="KW-0472">Membrane</keyword>
<sequence length="372" mass="41640">MMEIPVYQMTAVVSVLLLHVRVSQAKNITISISSVSSNCGSPLGMVCECEGDGAIFYFKNKTSVEYIAECQFTNGPHAQLMNGALNSSYTIERNYSSCILTVTSLTYDLSGTYICKELFAETNYVTHNVSCTDTTSTGRETSLPIGLIIGLAIIGLFVIVFIVGLIYTRKLRRTNDVLTQSYMSPPRNRPESVAEENTLNNHSENPGLPLNDTHSSTSFQFDHTGRVESKSYSPQKQGCRRLKFETVCDRSRYSTDFDEKKENEEIDNTLVIGDVVNENTVNGNETVNQPVNNTDAPTYTLTKELLEEIQKQDAETNQCRGIPDFTEQEINHEDTCTSPSQRFLKQKTNDMRKELHELSNRKLITKGGDQLS</sequence>
<evidence type="ECO:0000313" key="5">
    <source>
        <dbReference type="Proteomes" id="UP000828390"/>
    </source>
</evidence>
<feature type="compositionally biased region" description="Polar residues" evidence="1">
    <location>
        <begin position="195"/>
        <end position="204"/>
    </location>
</feature>
<dbReference type="InterPro" id="IPR036179">
    <property type="entry name" value="Ig-like_dom_sf"/>
</dbReference>
<evidence type="ECO:0000313" key="4">
    <source>
        <dbReference type="EMBL" id="KAH3866476.1"/>
    </source>
</evidence>
<accession>A0A9D4RFD4</accession>
<keyword evidence="3" id="KW-0732">Signal</keyword>
<dbReference type="Proteomes" id="UP000828390">
    <property type="component" value="Unassembled WGS sequence"/>
</dbReference>
<feature type="chain" id="PRO_5038956369" evidence="3">
    <location>
        <begin position="26"/>
        <end position="372"/>
    </location>
</feature>
<evidence type="ECO:0000256" key="2">
    <source>
        <dbReference type="SAM" id="Phobius"/>
    </source>
</evidence>
<feature type="signal peptide" evidence="3">
    <location>
        <begin position="1"/>
        <end position="25"/>
    </location>
</feature>
<keyword evidence="5" id="KW-1185">Reference proteome</keyword>